<accession>A0A2K8UG14</accession>
<dbReference type="EMBL" id="CP020370">
    <property type="protein sequence ID" value="AUB84467.1"/>
    <property type="molecule type" value="Genomic_DNA"/>
</dbReference>
<evidence type="ECO:0000313" key="3">
    <source>
        <dbReference type="EMBL" id="AUB84467.1"/>
    </source>
</evidence>
<dbReference type="AlphaFoldDB" id="A0A2K8UG14"/>
<keyword evidence="3" id="KW-0548">Nucleotidyltransferase</keyword>
<dbReference type="KEGG" id="tsy:THSYN_28370"/>
<dbReference type="SUPFAM" id="SSF56672">
    <property type="entry name" value="DNA/RNA polymerases"/>
    <property type="match status" value="1"/>
</dbReference>
<evidence type="ECO:0000259" key="2">
    <source>
        <dbReference type="PROSITE" id="PS50878"/>
    </source>
</evidence>
<dbReference type="InterPro" id="IPR000477">
    <property type="entry name" value="RT_dom"/>
</dbReference>
<dbReference type="CDD" id="cd01651">
    <property type="entry name" value="RT_G2_intron"/>
    <property type="match status" value="1"/>
</dbReference>
<dbReference type="InterPro" id="IPR051083">
    <property type="entry name" value="GrpII_Intron_Splice-Mob/Def"/>
</dbReference>
<evidence type="ECO:0000256" key="1">
    <source>
        <dbReference type="ARBA" id="ARBA00034120"/>
    </source>
</evidence>
<keyword evidence="3" id="KW-0695">RNA-directed DNA polymerase</keyword>
<keyword evidence="3" id="KW-0808">Transferase</keyword>
<dbReference type="Proteomes" id="UP000232638">
    <property type="component" value="Chromosome"/>
</dbReference>
<dbReference type="PANTHER" id="PTHR34047">
    <property type="entry name" value="NUCLEAR INTRON MATURASE 1, MITOCHONDRIAL-RELATED"/>
    <property type="match status" value="1"/>
</dbReference>
<dbReference type="OrthoDB" id="9793236at2"/>
<evidence type="ECO:0000313" key="4">
    <source>
        <dbReference type="Proteomes" id="UP000232638"/>
    </source>
</evidence>
<dbReference type="PANTHER" id="PTHR34047:SF8">
    <property type="entry name" value="PROTEIN YKFC"/>
    <property type="match status" value="1"/>
</dbReference>
<reference evidence="3 4" key="1">
    <citation type="submission" date="2017-03" db="EMBL/GenBank/DDBJ databases">
        <title>Complete genome sequence of Candidatus 'Thiodictyon syntrophicum' sp. nov. strain Cad16T, a photolithoautotroph purple sulfur bacterium isolated from an alpine meromictic lake.</title>
        <authorList>
            <person name="Luedin S.M."/>
            <person name="Pothier J.F."/>
            <person name="Danza F."/>
            <person name="Storelli N."/>
            <person name="Wittwer M."/>
            <person name="Tonolla M."/>
        </authorList>
    </citation>
    <scope>NUCLEOTIDE SEQUENCE [LARGE SCALE GENOMIC DNA]</scope>
    <source>
        <strain evidence="3 4">Cad16T</strain>
    </source>
</reference>
<dbReference type="InterPro" id="IPR043502">
    <property type="entry name" value="DNA/RNA_pol_sf"/>
</dbReference>
<protein>
    <submittedName>
        <fullName evidence="3">Group II intron reverse transcriptase/maturase</fullName>
    </submittedName>
</protein>
<dbReference type="RefSeq" id="WP_100922120.1">
    <property type="nucleotide sequence ID" value="NZ_CP020370.1"/>
</dbReference>
<name>A0A2K8UG14_9GAMM</name>
<gene>
    <name evidence="3" type="ORF">THSYN_28370</name>
</gene>
<dbReference type="PROSITE" id="PS50878">
    <property type="entry name" value="RT_POL"/>
    <property type="match status" value="1"/>
</dbReference>
<dbReference type="NCBIfam" id="TIGR04416">
    <property type="entry name" value="group_II_RT_mat"/>
    <property type="match status" value="1"/>
</dbReference>
<dbReference type="InterPro" id="IPR030931">
    <property type="entry name" value="Group_II_RT_mat"/>
</dbReference>
<proteinExistence type="inferred from homology"/>
<sequence>MTTKLERFTLMALEEPHTRFTSLMGLLFDPAGLSASFGRQDGRKAPGVDGIRKDDYAQDVGARLTDLSARIRQLGYQPLPVRRTYIPKGDGRYRPLGVPSFEDRLVQDRLSQILQAIWEPEFCDCSYGFRPERSAHDALRRMADVITNGRTQWVVEADIKGFFDHLSHTHLMRFLEHRIADPNFLRIVRRFLKAGIMEDGAFTASDAGAPQGGLVSPVLSNIYLHYVLDLWFEKRFAVNCAGNAYLIRYADDYVACFEQEADARAFLGAMTERLAEFDLEIEPTKTALLRFGSQCLGEAVVRPHGERTFSFLGFTHYVGRSRRGRFVVGRKTDAKRMHKKLKLLNEHLRRLRAEGGKAMLAFFVRHTRGHIQYYGVSGNSRGLGAYLYAAAGLLFKWLNRRSQRRSLTWKHFTAYIRPLFPKARILHDLYPIPWWKTQTGSRMV</sequence>
<organism evidence="3 4">
    <name type="scientific">Candidatus Thiodictyon syntrophicum</name>
    <dbReference type="NCBI Taxonomy" id="1166950"/>
    <lineage>
        <taxon>Bacteria</taxon>
        <taxon>Pseudomonadati</taxon>
        <taxon>Pseudomonadota</taxon>
        <taxon>Gammaproteobacteria</taxon>
        <taxon>Chromatiales</taxon>
        <taxon>Chromatiaceae</taxon>
        <taxon>Thiodictyon</taxon>
    </lineage>
</organism>
<dbReference type="Pfam" id="PF00078">
    <property type="entry name" value="RVT_1"/>
    <property type="match status" value="1"/>
</dbReference>
<dbReference type="GO" id="GO:0003964">
    <property type="term" value="F:RNA-directed DNA polymerase activity"/>
    <property type="evidence" value="ECO:0007669"/>
    <property type="project" value="UniProtKB-KW"/>
</dbReference>
<comment type="similarity">
    <text evidence="1">Belongs to the bacterial reverse transcriptase family.</text>
</comment>
<keyword evidence="4" id="KW-1185">Reference proteome</keyword>
<feature type="domain" description="Reverse transcriptase" evidence="2">
    <location>
        <begin position="67"/>
        <end position="316"/>
    </location>
</feature>